<feature type="region of interest" description="Disordered" evidence="1">
    <location>
        <begin position="1"/>
        <end position="47"/>
    </location>
</feature>
<dbReference type="AlphaFoldDB" id="A0A2P2PP29"/>
<reference evidence="2" key="1">
    <citation type="submission" date="2018-02" db="EMBL/GenBank/DDBJ databases">
        <title>Rhizophora mucronata_Transcriptome.</title>
        <authorList>
            <person name="Meera S.P."/>
            <person name="Sreeshan A."/>
            <person name="Augustine A."/>
        </authorList>
    </citation>
    <scope>NUCLEOTIDE SEQUENCE</scope>
    <source>
        <tissue evidence="2">Leaf</tissue>
    </source>
</reference>
<sequence>MVYGSSNYYKLEEHNPRRSTNTSGPLSPITLTNFNPLSTKEGSRNNV</sequence>
<accession>A0A2P2PP29</accession>
<evidence type="ECO:0000256" key="1">
    <source>
        <dbReference type="SAM" id="MobiDB-lite"/>
    </source>
</evidence>
<feature type="compositionally biased region" description="Polar residues" evidence="1">
    <location>
        <begin position="18"/>
        <end position="47"/>
    </location>
</feature>
<evidence type="ECO:0000313" key="2">
    <source>
        <dbReference type="EMBL" id="MBX56488.1"/>
    </source>
</evidence>
<proteinExistence type="predicted"/>
<organism evidence="2">
    <name type="scientific">Rhizophora mucronata</name>
    <name type="common">Asiatic mangrove</name>
    <dbReference type="NCBI Taxonomy" id="61149"/>
    <lineage>
        <taxon>Eukaryota</taxon>
        <taxon>Viridiplantae</taxon>
        <taxon>Streptophyta</taxon>
        <taxon>Embryophyta</taxon>
        <taxon>Tracheophyta</taxon>
        <taxon>Spermatophyta</taxon>
        <taxon>Magnoliopsida</taxon>
        <taxon>eudicotyledons</taxon>
        <taxon>Gunneridae</taxon>
        <taxon>Pentapetalae</taxon>
        <taxon>rosids</taxon>
        <taxon>fabids</taxon>
        <taxon>Malpighiales</taxon>
        <taxon>Rhizophoraceae</taxon>
        <taxon>Rhizophora</taxon>
    </lineage>
</organism>
<dbReference type="EMBL" id="GGEC01076004">
    <property type="protein sequence ID" value="MBX56488.1"/>
    <property type="molecule type" value="Transcribed_RNA"/>
</dbReference>
<protein>
    <submittedName>
        <fullName evidence="2">Uncharacterized protein</fullName>
    </submittedName>
</protein>
<name>A0A2P2PP29_RHIMU</name>